<keyword evidence="4" id="KW-0539">Nucleus</keyword>
<feature type="domain" description="RRM" evidence="10">
    <location>
        <begin position="2"/>
        <end position="83"/>
    </location>
</feature>
<evidence type="ECO:0000256" key="9">
    <source>
        <dbReference type="SAM" id="MobiDB-lite"/>
    </source>
</evidence>
<feature type="region of interest" description="Disordered" evidence="9">
    <location>
        <begin position="873"/>
        <end position="896"/>
    </location>
</feature>
<dbReference type="Ensembl" id="ENSAMXT00005022003.1">
    <property type="protein sequence ID" value="ENSAMXP00005019910.1"/>
    <property type="gene ID" value="ENSAMXG00005010329.1"/>
</dbReference>
<feature type="compositionally biased region" description="Basic and acidic residues" evidence="9">
    <location>
        <begin position="995"/>
        <end position="1006"/>
    </location>
</feature>
<name>A0A8B9R2W9_ASTMX</name>
<comment type="function">
    <text evidence="5">Plays an essential role in the survival of diffuse-type gastric cancer cells. Acts as a nucleolar anchoring protein for DDX47. May be involved in regulation of gene expression at the post-transcriptional level or in ribosome biogenesis in cancer cells.</text>
</comment>
<dbReference type="Proteomes" id="UP000694621">
    <property type="component" value="Unplaced"/>
</dbReference>
<dbReference type="Gene3D" id="3.30.70.330">
    <property type="match status" value="1"/>
</dbReference>
<evidence type="ECO:0000256" key="2">
    <source>
        <dbReference type="ARBA" id="ARBA00022553"/>
    </source>
</evidence>
<evidence type="ECO:0000313" key="11">
    <source>
        <dbReference type="Ensembl" id="ENSAMXP00005019910.1"/>
    </source>
</evidence>
<feature type="compositionally biased region" description="Low complexity" evidence="9">
    <location>
        <begin position="576"/>
        <end position="588"/>
    </location>
</feature>
<feature type="compositionally biased region" description="Low complexity" evidence="9">
    <location>
        <begin position="1035"/>
        <end position="1046"/>
    </location>
</feature>
<accession>A0A8B9R2W9</accession>
<dbReference type="GO" id="GO:0003723">
    <property type="term" value="F:RNA binding"/>
    <property type="evidence" value="ECO:0007669"/>
    <property type="project" value="UniProtKB-UniRule"/>
</dbReference>
<dbReference type="FunFam" id="3.30.70.330:FF:000346">
    <property type="entry name" value="Nucleolar protein 8"/>
    <property type="match status" value="1"/>
</dbReference>
<feature type="compositionally biased region" description="Acidic residues" evidence="9">
    <location>
        <begin position="824"/>
        <end position="836"/>
    </location>
</feature>
<proteinExistence type="predicted"/>
<feature type="region of interest" description="Disordered" evidence="9">
    <location>
        <begin position="990"/>
        <end position="1053"/>
    </location>
</feature>
<feature type="compositionally biased region" description="Acidic residues" evidence="9">
    <location>
        <begin position="426"/>
        <end position="438"/>
    </location>
</feature>
<evidence type="ECO:0000259" key="10">
    <source>
        <dbReference type="PROSITE" id="PS50102"/>
    </source>
</evidence>
<feature type="compositionally biased region" description="Acidic residues" evidence="9">
    <location>
        <begin position="1080"/>
        <end position="1097"/>
    </location>
</feature>
<dbReference type="AlphaFoldDB" id="A0A8B9R2W9"/>
<feature type="compositionally biased region" description="Basic and acidic residues" evidence="9">
    <location>
        <begin position="365"/>
        <end position="377"/>
    </location>
</feature>
<feature type="compositionally biased region" description="Basic and acidic residues" evidence="9">
    <location>
        <begin position="802"/>
        <end position="815"/>
    </location>
</feature>
<evidence type="ECO:0000256" key="8">
    <source>
        <dbReference type="PROSITE-ProRule" id="PRU00176"/>
    </source>
</evidence>
<feature type="region of interest" description="Disordered" evidence="9">
    <location>
        <begin position="421"/>
        <end position="502"/>
    </location>
</feature>
<feature type="compositionally biased region" description="Basic and acidic residues" evidence="9">
    <location>
        <begin position="520"/>
        <end position="570"/>
    </location>
</feature>
<feature type="compositionally biased region" description="Basic and acidic residues" evidence="9">
    <location>
        <begin position="938"/>
        <end position="968"/>
    </location>
</feature>
<organism evidence="11 12">
    <name type="scientific">Astyanax mexicanus</name>
    <name type="common">Blind cave fish</name>
    <name type="synonym">Astyanax fasciatus mexicanus</name>
    <dbReference type="NCBI Taxonomy" id="7994"/>
    <lineage>
        <taxon>Eukaryota</taxon>
        <taxon>Metazoa</taxon>
        <taxon>Chordata</taxon>
        <taxon>Craniata</taxon>
        <taxon>Vertebrata</taxon>
        <taxon>Euteleostomi</taxon>
        <taxon>Actinopterygii</taxon>
        <taxon>Neopterygii</taxon>
        <taxon>Teleostei</taxon>
        <taxon>Ostariophysi</taxon>
        <taxon>Characiformes</taxon>
        <taxon>Characoidei</taxon>
        <taxon>Acestrorhamphidae</taxon>
        <taxon>Acestrorhamphinae</taxon>
        <taxon>Astyanax</taxon>
    </lineage>
</organism>
<dbReference type="InterPro" id="IPR035979">
    <property type="entry name" value="RBD_domain_sf"/>
</dbReference>
<sequence length="1173" mass="130870">MKRLYVGGLSHTISEKDLRDRFGKFGEVSDVEIITRKDENGSPLKTFGYININTSDSEYKRCMTVLNKSKWKGGTLQIELAKESFLHRLAEERQKAAEKAHTPITDPQDKLVKSFKAAGVENFHMKAAVPGTEIPGHKNWVVSKFGRVLPVLHLKCEGKNKVIKCDPSKHCHNIKKLDMDEGVITPVSKLTWQVDGGYDEISKKRRGEFPPQKKYPKKIKTDPAIYDLAEIISEKSSPAKILGREINSAKKSVRGWDSDVDSDDEIRMLVAQERSRTLKTASTEENEDNLEVVGDDFVVKSDMFWGGENGLRAQVSLKSKDDDEYDSADTDEILTKTKTPSKAKELMKFGKNLVNHGGVKKVKKKAGDSPQPDRESDNSANSDEADNKDESSSESVESEYEAMMGNCYRLDLSLADLESLAKNAEEASDNEGSDDSVSEPEIQPERSSSTSEKNISKAASKKAGHNPEDILAYLFGPDVDSKENKKKAQVKPSTSSLPAFIGTKDLFASSTATLASGLKRPADRLDSGSGEEPKRLKEGSRTSQKNSKDEPSKPSELRDFKKSASVDPKLENNVQSSDSSSLESSPSSEEMDGSKDSASKYQRVTIPSPQVDCSSTNSSRAVNNDEDAECISTGLTSKILNAKPATNACSSSSDSLSAEDSETSDEEEEDDEDKEDEQDKEEANVAEPKIIKKTDIAGFKQAHDNAASRTRPSPLSVPDAVKQQQDNEKRLAAVEERMKEAEQQKKLIQGALSKLDDPKANKGKHIVFDSDDEVSDDGETATPQIKKSLFADESDDEGGDGSVEKGSLKQKESKKVGGNKLFDSSEDEDDDDDVAEDDRFQIKPQFEGKAGQKLMELQSRFGTDPRFQLDARFLEDDGQAEQQDVGAKVSEEQELDDEKKKNLAILQSVVNICIQPRTSKEFTKGKTFRDMTSLHYDPTSEAHSAFEKKTEKPEKESKAARRKKREEAMKLPEVSKEIYYDVASNLKEVFGTTTKKPDEKEELAWDKEEDEHEDEETGQDAQLLSGLSKSEEDSSSGFKFSFFGDDSTAETPKKIDEYKIETLKGAKVSWQVDPRFQDSSSDEEDAEEEEKKEEENTDQLASTSTAAVEPTTRKTFFFYEGDIRLIEGPRLFCRRQRLEETRQAWEEVRTQLRQDVRKIHRDAVRQNRVRVKN</sequence>
<feature type="region of interest" description="Disordered" evidence="9">
    <location>
        <begin position="1071"/>
        <end position="1108"/>
    </location>
</feature>
<feature type="region of interest" description="Disordered" evidence="9">
    <location>
        <begin position="357"/>
        <end position="402"/>
    </location>
</feature>
<gene>
    <name evidence="11" type="primary">nol8</name>
</gene>
<dbReference type="PANTHER" id="PTHR48029">
    <property type="entry name" value="NUCLEOLAR PROTEIN 8"/>
    <property type="match status" value="1"/>
</dbReference>
<evidence type="ECO:0000256" key="4">
    <source>
        <dbReference type="ARBA" id="ARBA00023242"/>
    </source>
</evidence>
<dbReference type="Pfam" id="PF00076">
    <property type="entry name" value="RRM_1"/>
    <property type="match status" value="1"/>
</dbReference>
<comment type="subunit">
    <text evidence="6">Interacts with the GTP form of RRAGA, RRAGC and RRAGD. Interacts with NIP7. Interacts with DDX18; the interaction is RNA-dependent. Interacts with DDX47; the interaction is RNA-dependent.</text>
</comment>
<feature type="compositionally biased region" description="Acidic residues" evidence="9">
    <location>
        <begin position="1007"/>
        <end position="1018"/>
    </location>
</feature>
<evidence type="ECO:0000256" key="1">
    <source>
        <dbReference type="ARBA" id="ARBA00004604"/>
    </source>
</evidence>
<dbReference type="SMART" id="SM00360">
    <property type="entry name" value="RRM"/>
    <property type="match status" value="1"/>
</dbReference>
<dbReference type="OMA" id="RNIMKYD"/>
<evidence type="ECO:0000256" key="3">
    <source>
        <dbReference type="ARBA" id="ARBA00022884"/>
    </source>
</evidence>
<dbReference type="SUPFAM" id="SSF54928">
    <property type="entry name" value="RNA-binding domain, RBD"/>
    <property type="match status" value="1"/>
</dbReference>
<comment type="subcellular location">
    <subcellularLocation>
        <location evidence="1">Nucleus</location>
        <location evidence="1">Nucleolus</location>
    </subcellularLocation>
</comment>
<dbReference type="CDD" id="cd12226">
    <property type="entry name" value="RRM_NOL8"/>
    <property type="match status" value="1"/>
</dbReference>
<reference evidence="11" key="1">
    <citation type="submission" date="2025-08" db="UniProtKB">
        <authorList>
            <consortium name="Ensembl"/>
        </authorList>
    </citation>
    <scope>IDENTIFICATION</scope>
</reference>
<dbReference type="GO" id="GO:1902570">
    <property type="term" value="P:protein localization to nucleolus"/>
    <property type="evidence" value="ECO:0007669"/>
    <property type="project" value="TreeGrafter"/>
</dbReference>
<keyword evidence="3 8" id="KW-0694">RNA-binding</keyword>
<feature type="compositionally biased region" description="Polar residues" evidence="9">
    <location>
        <begin position="599"/>
        <end position="622"/>
    </location>
</feature>
<feature type="region of interest" description="Disordered" evidence="9">
    <location>
        <begin position="934"/>
        <end position="968"/>
    </location>
</feature>
<dbReference type="InterPro" id="IPR034138">
    <property type="entry name" value="NOP8_RRM"/>
</dbReference>
<feature type="compositionally biased region" description="Basic and acidic residues" evidence="9">
    <location>
        <begin position="725"/>
        <end position="745"/>
    </location>
</feature>
<feature type="region of interest" description="Disordered" evidence="9">
    <location>
        <begin position="514"/>
        <end position="853"/>
    </location>
</feature>
<dbReference type="InterPro" id="IPR000504">
    <property type="entry name" value="RRM_dom"/>
</dbReference>
<feature type="compositionally biased region" description="Acidic residues" evidence="9">
    <location>
        <begin position="657"/>
        <end position="680"/>
    </location>
</feature>
<evidence type="ECO:0000256" key="7">
    <source>
        <dbReference type="ARBA" id="ARBA00068539"/>
    </source>
</evidence>
<feature type="compositionally biased region" description="Acidic residues" evidence="9">
    <location>
        <begin position="769"/>
        <end position="779"/>
    </location>
</feature>
<evidence type="ECO:0000256" key="6">
    <source>
        <dbReference type="ARBA" id="ARBA00065066"/>
    </source>
</evidence>
<dbReference type="InterPro" id="IPR012677">
    <property type="entry name" value="Nucleotide-bd_a/b_plait_sf"/>
</dbReference>
<dbReference type="PANTHER" id="PTHR48029:SF1">
    <property type="entry name" value="NUCLEOLAR PROTEIN 8"/>
    <property type="match status" value="1"/>
</dbReference>
<evidence type="ECO:0000313" key="12">
    <source>
        <dbReference type="Proteomes" id="UP000694621"/>
    </source>
</evidence>
<protein>
    <recommendedName>
        <fullName evidence="7">Nucleolar protein 8</fullName>
    </recommendedName>
</protein>
<evidence type="ECO:0000256" key="5">
    <source>
        <dbReference type="ARBA" id="ARBA00054821"/>
    </source>
</evidence>
<dbReference type="GO" id="GO:0005730">
    <property type="term" value="C:nucleolus"/>
    <property type="evidence" value="ECO:0007669"/>
    <property type="project" value="UniProtKB-SubCell"/>
</dbReference>
<dbReference type="PROSITE" id="PS50102">
    <property type="entry name" value="RRM"/>
    <property type="match status" value="1"/>
</dbReference>
<keyword evidence="2" id="KW-0597">Phosphoprotein</keyword>